<dbReference type="EMBL" id="BIXY01000016">
    <property type="protein sequence ID" value="GCF07909.1"/>
    <property type="molecule type" value="Genomic_DNA"/>
</dbReference>
<dbReference type="InterPro" id="IPR005031">
    <property type="entry name" value="COQ10_START"/>
</dbReference>
<keyword evidence="4" id="KW-1185">Reference proteome</keyword>
<name>A0A5A5TAA7_9CHLR</name>
<dbReference type="RefSeq" id="WP_149400914.1">
    <property type="nucleotide sequence ID" value="NZ_BIXY01000016.1"/>
</dbReference>
<dbReference type="CDD" id="cd07817">
    <property type="entry name" value="SRPBCC_8"/>
    <property type="match status" value="1"/>
</dbReference>
<evidence type="ECO:0000313" key="3">
    <source>
        <dbReference type="EMBL" id="GCF07909.1"/>
    </source>
</evidence>
<gene>
    <name evidence="3" type="ORF">KDI_14730</name>
</gene>
<evidence type="ECO:0000259" key="2">
    <source>
        <dbReference type="Pfam" id="PF03364"/>
    </source>
</evidence>
<dbReference type="PANTHER" id="PTHR33824:SF7">
    <property type="entry name" value="POLYKETIDE CYCLASE_DEHYDRASE AND LIPID TRANSPORT SUPERFAMILY PROTEIN"/>
    <property type="match status" value="1"/>
</dbReference>
<reference evidence="3 4" key="1">
    <citation type="submission" date="2019-01" db="EMBL/GenBank/DDBJ databases">
        <title>Draft genome sequence of Dictyobacter sp. Uno17.</title>
        <authorList>
            <person name="Wang C.M."/>
            <person name="Zheng Y."/>
            <person name="Sakai Y."/>
            <person name="Abe K."/>
            <person name="Yokota A."/>
            <person name="Yabe S."/>
        </authorList>
    </citation>
    <scope>NUCLEOTIDE SEQUENCE [LARGE SCALE GENOMIC DNA]</scope>
    <source>
        <strain evidence="3 4">Uno17</strain>
    </source>
</reference>
<dbReference type="InterPro" id="IPR047137">
    <property type="entry name" value="ORF3"/>
</dbReference>
<sequence length="231" mass="25631">MQDKYTNHHAETIVNAPVHQVYTLFTHFNDFPKFMSFVKEVTYHDDKSSHWVADVVGRHEWDAVNEKFIPDRQIGWRSTSGLKNFGTVTFTSTSPEQTKVDVSVSYDPPAGILGVAGEKLGAGNRFLQALQHDLSHFAQMVAQAPVGSLDPTSSHYLFHTDSAAAKGQTTTRQNASMQSDPHFNRTTTGMPLMDKDITGTTNERLAEDIDSGSVPAETSSITPERDTPYER</sequence>
<protein>
    <recommendedName>
        <fullName evidence="2">Coenzyme Q-binding protein COQ10 START domain-containing protein</fullName>
    </recommendedName>
</protein>
<dbReference type="AlphaFoldDB" id="A0A5A5TAA7"/>
<accession>A0A5A5TAA7</accession>
<evidence type="ECO:0000313" key="4">
    <source>
        <dbReference type="Proteomes" id="UP000322530"/>
    </source>
</evidence>
<dbReference type="Gene3D" id="3.30.530.20">
    <property type="match status" value="1"/>
</dbReference>
<feature type="compositionally biased region" description="Polar residues" evidence="1">
    <location>
        <begin position="167"/>
        <end position="189"/>
    </location>
</feature>
<proteinExistence type="predicted"/>
<dbReference type="Pfam" id="PF03364">
    <property type="entry name" value="Polyketide_cyc"/>
    <property type="match status" value="1"/>
</dbReference>
<dbReference type="SUPFAM" id="SSF55961">
    <property type="entry name" value="Bet v1-like"/>
    <property type="match status" value="1"/>
</dbReference>
<comment type="caution">
    <text evidence="3">The sequence shown here is derived from an EMBL/GenBank/DDBJ whole genome shotgun (WGS) entry which is preliminary data.</text>
</comment>
<dbReference type="PANTHER" id="PTHR33824">
    <property type="entry name" value="POLYKETIDE CYCLASE/DEHYDRASE AND LIPID TRANSPORT SUPERFAMILY PROTEIN"/>
    <property type="match status" value="1"/>
</dbReference>
<dbReference type="InterPro" id="IPR023393">
    <property type="entry name" value="START-like_dom_sf"/>
</dbReference>
<organism evidence="3 4">
    <name type="scientific">Dictyobacter arantiisoli</name>
    <dbReference type="NCBI Taxonomy" id="2014874"/>
    <lineage>
        <taxon>Bacteria</taxon>
        <taxon>Bacillati</taxon>
        <taxon>Chloroflexota</taxon>
        <taxon>Ktedonobacteria</taxon>
        <taxon>Ktedonobacterales</taxon>
        <taxon>Dictyobacteraceae</taxon>
        <taxon>Dictyobacter</taxon>
    </lineage>
</organism>
<feature type="domain" description="Coenzyme Q-binding protein COQ10 START" evidence="2">
    <location>
        <begin position="14"/>
        <end position="133"/>
    </location>
</feature>
<evidence type="ECO:0000256" key="1">
    <source>
        <dbReference type="SAM" id="MobiDB-lite"/>
    </source>
</evidence>
<dbReference type="OrthoDB" id="9798838at2"/>
<feature type="region of interest" description="Disordered" evidence="1">
    <location>
        <begin position="166"/>
        <end position="231"/>
    </location>
</feature>
<dbReference type="Proteomes" id="UP000322530">
    <property type="component" value="Unassembled WGS sequence"/>
</dbReference>